<dbReference type="EMBL" id="BJUV01000037">
    <property type="protein sequence ID" value="GEK84428.1"/>
    <property type="molecule type" value="Genomic_DNA"/>
</dbReference>
<protein>
    <recommendedName>
        <fullName evidence="5">Asp23/Gls24 family envelope stress response protein</fullName>
    </recommendedName>
</protein>
<dbReference type="Proteomes" id="UP000321154">
    <property type="component" value="Unassembled WGS sequence"/>
</dbReference>
<name>A0A7W3JFI1_9MICO</name>
<dbReference type="Proteomes" id="UP000522688">
    <property type="component" value="Unassembled WGS sequence"/>
</dbReference>
<organism evidence="2 4">
    <name type="scientific">Frigoribacterium faeni</name>
    <dbReference type="NCBI Taxonomy" id="145483"/>
    <lineage>
        <taxon>Bacteria</taxon>
        <taxon>Bacillati</taxon>
        <taxon>Actinomycetota</taxon>
        <taxon>Actinomycetes</taxon>
        <taxon>Micrococcales</taxon>
        <taxon>Microbacteriaceae</taxon>
        <taxon>Frigoribacterium</taxon>
    </lineage>
</organism>
<reference evidence="2 4" key="2">
    <citation type="submission" date="2020-07" db="EMBL/GenBank/DDBJ databases">
        <title>Sequencing the genomes of 1000 actinobacteria strains.</title>
        <authorList>
            <person name="Klenk H.-P."/>
        </authorList>
    </citation>
    <scope>NUCLEOTIDE SEQUENCE [LARGE SCALE GENOMIC DNA]</scope>
    <source>
        <strain evidence="2 4">DSM 10309</strain>
    </source>
</reference>
<evidence type="ECO:0000313" key="4">
    <source>
        <dbReference type="Proteomes" id="UP000522688"/>
    </source>
</evidence>
<accession>A0A7W3JFI1</accession>
<dbReference type="OrthoDB" id="5119617at2"/>
<proteinExistence type="predicted"/>
<comment type="caution">
    <text evidence="2">The sequence shown here is derived from an EMBL/GenBank/DDBJ whole genome shotgun (WGS) entry which is preliminary data.</text>
</comment>
<sequence>MTAAVTADQTLHGRNKITSKAVRRVVSAVTAEALEVSASDVSVELADRDGALSVVAKTPIRISPLGVPTRSTGTLLERLSSAQSTIRSRVLQLTGSAIDRVDLQVTGADIRERKRVS</sequence>
<evidence type="ECO:0000313" key="1">
    <source>
        <dbReference type="EMBL" id="GEK84428.1"/>
    </source>
</evidence>
<gene>
    <name evidence="2" type="ORF">FB463_000079</name>
    <name evidence="1" type="ORF">FFA01_27370</name>
</gene>
<evidence type="ECO:0000313" key="2">
    <source>
        <dbReference type="EMBL" id="MBA8811855.1"/>
    </source>
</evidence>
<dbReference type="RefSeq" id="WP_146856749.1">
    <property type="nucleotide sequence ID" value="NZ_BAAAHR010000007.1"/>
</dbReference>
<evidence type="ECO:0000313" key="3">
    <source>
        <dbReference type="Proteomes" id="UP000321154"/>
    </source>
</evidence>
<dbReference type="AlphaFoldDB" id="A0A7W3JFI1"/>
<reference evidence="1 3" key="1">
    <citation type="submission" date="2019-07" db="EMBL/GenBank/DDBJ databases">
        <title>Whole genome shotgun sequence of Frigoribacterium faeni NBRC 103066.</title>
        <authorList>
            <person name="Hosoyama A."/>
            <person name="Uohara A."/>
            <person name="Ohji S."/>
            <person name="Ichikawa N."/>
        </authorList>
    </citation>
    <scope>NUCLEOTIDE SEQUENCE [LARGE SCALE GENOMIC DNA]</scope>
    <source>
        <strain evidence="1 3">NBRC 103066</strain>
    </source>
</reference>
<keyword evidence="3" id="KW-1185">Reference proteome</keyword>
<dbReference type="EMBL" id="JACGWW010000001">
    <property type="protein sequence ID" value="MBA8811855.1"/>
    <property type="molecule type" value="Genomic_DNA"/>
</dbReference>
<evidence type="ECO:0008006" key="5">
    <source>
        <dbReference type="Google" id="ProtNLM"/>
    </source>
</evidence>